<evidence type="ECO:0000313" key="2">
    <source>
        <dbReference type="EMBL" id="MBE6271607.1"/>
    </source>
</evidence>
<evidence type="ECO:0000256" key="1">
    <source>
        <dbReference type="SAM" id="SignalP"/>
    </source>
</evidence>
<dbReference type="EMBL" id="SUYC01000014">
    <property type="protein sequence ID" value="MBE6271607.1"/>
    <property type="molecule type" value="Genomic_DNA"/>
</dbReference>
<reference evidence="2" key="1">
    <citation type="submission" date="2019-04" db="EMBL/GenBank/DDBJ databases">
        <title>Evolution of Biomass-Degrading Anaerobic Consortia Revealed by Metagenomics.</title>
        <authorList>
            <person name="Peng X."/>
        </authorList>
    </citation>
    <scope>NUCLEOTIDE SEQUENCE</scope>
    <source>
        <strain evidence="2">SIG140</strain>
    </source>
</reference>
<comment type="caution">
    <text evidence="2">The sequence shown here is derived from an EMBL/GenBank/DDBJ whole genome shotgun (WGS) entry which is preliminary data.</text>
</comment>
<proteinExistence type="predicted"/>
<feature type="chain" id="PRO_5038714839" description="Lipocalin-like domain-containing protein" evidence="1">
    <location>
        <begin position="30"/>
        <end position="150"/>
    </location>
</feature>
<keyword evidence="1" id="KW-0732">Signal</keyword>
<dbReference type="PROSITE" id="PS51257">
    <property type="entry name" value="PROKAR_LIPOPROTEIN"/>
    <property type="match status" value="1"/>
</dbReference>
<sequence>MRLLMMIKPMKKYLIALFCLCFLFTGCSSDDGLSSVKKSVVGSWQLVERIDGFYPSTQSMPVNTNYIMEFRSDGIVVTIVDGEQISEMPYWLKPTNQGDDSYYLCYDPDIDYSQSTGGTTLRVEGDKLTIHSYGCFASTICVYRRLKVGM</sequence>
<dbReference type="Proteomes" id="UP000806522">
    <property type="component" value="Unassembled WGS sequence"/>
</dbReference>
<protein>
    <recommendedName>
        <fullName evidence="4">Lipocalin-like domain-containing protein</fullName>
    </recommendedName>
</protein>
<evidence type="ECO:0008006" key="4">
    <source>
        <dbReference type="Google" id="ProtNLM"/>
    </source>
</evidence>
<dbReference type="AlphaFoldDB" id="A0A9D5SB22"/>
<name>A0A9D5SB22_XYLRU</name>
<organism evidence="2 3">
    <name type="scientific">Xylanibacter ruminicola</name>
    <name type="common">Prevotella ruminicola</name>
    <dbReference type="NCBI Taxonomy" id="839"/>
    <lineage>
        <taxon>Bacteria</taxon>
        <taxon>Pseudomonadati</taxon>
        <taxon>Bacteroidota</taxon>
        <taxon>Bacteroidia</taxon>
        <taxon>Bacteroidales</taxon>
        <taxon>Prevotellaceae</taxon>
        <taxon>Xylanibacter</taxon>
    </lineage>
</organism>
<feature type="signal peptide" evidence="1">
    <location>
        <begin position="1"/>
        <end position="29"/>
    </location>
</feature>
<gene>
    <name evidence="2" type="ORF">E7101_11760</name>
</gene>
<accession>A0A9D5SB22</accession>
<evidence type="ECO:0000313" key="3">
    <source>
        <dbReference type="Proteomes" id="UP000806522"/>
    </source>
</evidence>